<name>A0ABV1AEA1_9TELE</name>
<evidence type="ECO:0000313" key="3">
    <source>
        <dbReference type="Proteomes" id="UP001469553"/>
    </source>
</evidence>
<gene>
    <name evidence="2" type="ORF">AMECASPLE_037189</name>
</gene>
<reference evidence="2 3" key="1">
    <citation type="submission" date="2021-06" db="EMBL/GenBank/DDBJ databases">
        <authorList>
            <person name="Palmer J.M."/>
        </authorList>
    </citation>
    <scope>NUCLEOTIDE SEQUENCE [LARGE SCALE GENOMIC DNA]</scope>
    <source>
        <strain evidence="2 3">AS_MEX2019</strain>
        <tissue evidence="2">Muscle</tissue>
    </source>
</reference>
<feature type="region of interest" description="Disordered" evidence="1">
    <location>
        <begin position="1"/>
        <end position="124"/>
    </location>
</feature>
<feature type="compositionally biased region" description="Low complexity" evidence="1">
    <location>
        <begin position="28"/>
        <end position="49"/>
    </location>
</feature>
<accession>A0ABV1AEA1</accession>
<proteinExistence type="predicted"/>
<keyword evidence="3" id="KW-1185">Reference proteome</keyword>
<comment type="caution">
    <text evidence="2">The sequence shown here is derived from an EMBL/GenBank/DDBJ whole genome shotgun (WGS) entry which is preliminary data.</text>
</comment>
<protein>
    <submittedName>
        <fullName evidence="2">Uncharacterized protein</fullName>
    </submittedName>
</protein>
<evidence type="ECO:0000256" key="1">
    <source>
        <dbReference type="SAM" id="MobiDB-lite"/>
    </source>
</evidence>
<dbReference type="Proteomes" id="UP001469553">
    <property type="component" value="Unassembled WGS sequence"/>
</dbReference>
<sequence length="124" mass="12816">MHPQSTGTPGEPSPGLPQPSQRTAGNHPAATAQKPQIAAAMSPQAPPAAVFAKADPAKDPETQDPGTYHSPSRSPTEPRGPAPSKQPPGVSRHISKHPAPDAKNHKYTGGQRHQPLAGSVVGRK</sequence>
<evidence type="ECO:0000313" key="2">
    <source>
        <dbReference type="EMBL" id="MEQ2316903.1"/>
    </source>
</evidence>
<organism evidence="2 3">
    <name type="scientific">Ameca splendens</name>
    <dbReference type="NCBI Taxonomy" id="208324"/>
    <lineage>
        <taxon>Eukaryota</taxon>
        <taxon>Metazoa</taxon>
        <taxon>Chordata</taxon>
        <taxon>Craniata</taxon>
        <taxon>Vertebrata</taxon>
        <taxon>Euteleostomi</taxon>
        <taxon>Actinopterygii</taxon>
        <taxon>Neopterygii</taxon>
        <taxon>Teleostei</taxon>
        <taxon>Neoteleostei</taxon>
        <taxon>Acanthomorphata</taxon>
        <taxon>Ovalentaria</taxon>
        <taxon>Atherinomorphae</taxon>
        <taxon>Cyprinodontiformes</taxon>
        <taxon>Goodeidae</taxon>
        <taxon>Ameca</taxon>
    </lineage>
</organism>
<dbReference type="EMBL" id="JAHRIP010090823">
    <property type="protein sequence ID" value="MEQ2316903.1"/>
    <property type="molecule type" value="Genomic_DNA"/>
</dbReference>